<dbReference type="PROSITE" id="PS51332">
    <property type="entry name" value="B12_BINDING"/>
    <property type="match status" value="1"/>
</dbReference>
<reference evidence="4" key="1">
    <citation type="journal article" date="2019" name="Int. J. Syst. Evol. Microbiol.">
        <title>The Global Catalogue of Microorganisms (GCM) 10K type strain sequencing project: providing services to taxonomists for standard genome sequencing and annotation.</title>
        <authorList>
            <consortium name="The Broad Institute Genomics Platform"/>
            <consortium name="The Broad Institute Genome Sequencing Center for Infectious Disease"/>
            <person name="Wu L."/>
            <person name="Ma J."/>
        </authorList>
    </citation>
    <scope>NUCLEOTIDE SEQUENCE [LARGE SCALE GENOMIC DNA]</scope>
    <source>
        <strain evidence="4">JCM 3369</strain>
    </source>
</reference>
<dbReference type="RefSeq" id="WP_378064158.1">
    <property type="nucleotide sequence ID" value="NZ_JBHSXS010000066.1"/>
</dbReference>
<keyword evidence="4" id="KW-1185">Reference proteome</keyword>
<dbReference type="InterPro" id="IPR036724">
    <property type="entry name" value="Cobalamin-bd_sf"/>
</dbReference>
<sequence>MSGAPTPFPDASSSIPPVLPPNPPAAPPDPAVPPLPARPIRPVHALWPPRPGGRVRTAVVTSTPSDSHTWGLVVLQCVLEEAGYAVRNLGACTPVARVLDECRAVRPDLLAVSTVNGHGRVEGAELITALRGDPDLAGLPAVIGGMLTTGRSDPGEVRAELTALGYTGVYDGGSALPEFRSFLALPEPARTPADAHVR</sequence>
<comment type="caution">
    <text evidence="3">The sequence shown here is derived from an EMBL/GenBank/DDBJ whole genome shotgun (WGS) entry which is preliminary data.</text>
</comment>
<name>A0ABW2D002_9ACTN</name>
<feature type="region of interest" description="Disordered" evidence="1">
    <location>
        <begin position="1"/>
        <end position="37"/>
    </location>
</feature>
<feature type="domain" description="B12-binding" evidence="2">
    <location>
        <begin position="55"/>
        <end position="190"/>
    </location>
</feature>
<dbReference type="EMBL" id="JBHSXS010000066">
    <property type="protein sequence ID" value="MFC6887022.1"/>
    <property type="molecule type" value="Genomic_DNA"/>
</dbReference>
<dbReference type="SUPFAM" id="SSF52242">
    <property type="entry name" value="Cobalamin (vitamin B12)-binding domain"/>
    <property type="match status" value="1"/>
</dbReference>
<gene>
    <name evidence="3" type="ORF">ACFQKB_45165</name>
</gene>
<dbReference type="Proteomes" id="UP001596380">
    <property type="component" value="Unassembled WGS sequence"/>
</dbReference>
<evidence type="ECO:0000259" key="2">
    <source>
        <dbReference type="PROSITE" id="PS51332"/>
    </source>
</evidence>
<proteinExistence type="predicted"/>
<dbReference type="Gene3D" id="3.40.50.280">
    <property type="entry name" value="Cobalamin-binding domain"/>
    <property type="match status" value="1"/>
</dbReference>
<evidence type="ECO:0000313" key="4">
    <source>
        <dbReference type="Proteomes" id="UP001596380"/>
    </source>
</evidence>
<protein>
    <submittedName>
        <fullName evidence="3">Cobalamin B12-binding domain-containing protein</fullName>
    </submittedName>
</protein>
<evidence type="ECO:0000313" key="3">
    <source>
        <dbReference type="EMBL" id="MFC6887022.1"/>
    </source>
</evidence>
<accession>A0ABW2D002</accession>
<dbReference type="Pfam" id="PF02310">
    <property type="entry name" value="B12-binding"/>
    <property type="match status" value="1"/>
</dbReference>
<organism evidence="3 4">
    <name type="scientific">Actinomadura yumaensis</name>
    <dbReference type="NCBI Taxonomy" id="111807"/>
    <lineage>
        <taxon>Bacteria</taxon>
        <taxon>Bacillati</taxon>
        <taxon>Actinomycetota</taxon>
        <taxon>Actinomycetes</taxon>
        <taxon>Streptosporangiales</taxon>
        <taxon>Thermomonosporaceae</taxon>
        <taxon>Actinomadura</taxon>
    </lineage>
</organism>
<feature type="compositionally biased region" description="Pro residues" evidence="1">
    <location>
        <begin position="17"/>
        <end position="37"/>
    </location>
</feature>
<dbReference type="InterPro" id="IPR006158">
    <property type="entry name" value="Cobalamin-bd"/>
</dbReference>
<evidence type="ECO:0000256" key="1">
    <source>
        <dbReference type="SAM" id="MobiDB-lite"/>
    </source>
</evidence>